<reference evidence="2" key="1">
    <citation type="submission" date="2015-06" db="UniProtKB">
        <authorList>
            <consortium name="EnsemblPlants"/>
        </authorList>
    </citation>
    <scope>IDENTIFICATION</scope>
</reference>
<dbReference type="PANTHER" id="PTHR34709">
    <property type="entry name" value="OS10G0396666 PROTEIN"/>
    <property type="match status" value="1"/>
</dbReference>
<dbReference type="Gene3D" id="3.80.10.10">
    <property type="entry name" value="Ribonuclease Inhibitor"/>
    <property type="match status" value="1"/>
</dbReference>
<accession>M8BR50</accession>
<protein>
    <recommendedName>
        <fullName evidence="1">F-box/LRR-repeat protein 15/At3g58940/PEG3-like LRR domain-containing protein</fullName>
    </recommendedName>
</protein>
<dbReference type="Pfam" id="PF24758">
    <property type="entry name" value="LRR_At5g56370"/>
    <property type="match status" value="1"/>
</dbReference>
<feature type="domain" description="F-box/LRR-repeat protein 15/At3g58940/PEG3-like LRR" evidence="1">
    <location>
        <begin position="148"/>
        <end position="280"/>
    </location>
</feature>
<dbReference type="InterPro" id="IPR055312">
    <property type="entry name" value="FBL15-like"/>
</dbReference>
<dbReference type="InterPro" id="IPR055411">
    <property type="entry name" value="LRR_FXL15/At3g58940/PEG3-like"/>
</dbReference>
<dbReference type="AlphaFoldDB" id="M8BR50"/>
<evidence type="ECO:0000313" key="2">
    <source>
        <dbReference type="EnsemblPlants" id="EMT24474"/>
    </source>
</evidence>
<sequence length="360" mass="40518">MEFPSARRIRRSAPPPDGAGSVKPGRRVEIAVPRFLRTTSIELDAHLLRVKLPDAELPALERLSLSGNIVDLAAFLNRCPRLRLLSVTYRDLEPSLLEAALVALKVPLGLGLIVFLLGIEFGQSHENYDVEDAQFASILHAASRLSPRELVFITDFDRCLRADLPCFPNATSITMTVRSVYFTRQMSNDQFSALERLSLMGCTVRDVSTMVYQCPCLRVLKMNADTSTRDITVHSLSLQELELVAHETQCEGINITTPILEQLKLDLCASSDLSVSVSAPILEKVSWRFAYSTLAYIFGLWFLQKLEVDTIEDYKYKDGELINEGEDACSQPHRVHVVSLHIFAHLFSKYRTMPMRCNEI</sequence>
<proteinExistence type="predicted"/>
<dbReference type="InterPro" id="IPR032675">
    <property type="entry name" value="LRR_dom_sf"/>
</dbReference>
<organism evidence="2">
    <name type="scientific">Aegilops tauschii</name>
    <name type="common">Tausch's goatgrass</name>
    <name type="synonym">Aegilops squarrosa</name>
    <dbReference type="NCBI Taxonomy" id="37682"/>
    <lineage>
        <taxon>Eukaryota</taxon>
        <taxon>Viridiplantae</taxon>
        <taxon>Streptophyta</taxon>
        <taxon>Embryophyta</taxon>
        <taxon>Tracheophyta</taxon>
        <taxon>Spermatophyta</taxon>
        <taxon>Magnoliopsida</taxon>
        <taxon>Liliopsida</taxon>
        <taxon>Poales</taxon>
        <taxon>Poaceae</taxon>
        <taxon>BOP clade</taxon>
        <taxon>Pooideae</taxon>
        <taxon>Triticodae</taxon>
        <taxon>Triticeae</taxon>
        <taxon>Triticinae</taxon>
        <taxon>Aegilops</taxon>
    </lineage>
</organism>
<name>M8BR50_AEGTA</name>
<dbReference type="ExpressionAtlas" id="M8BR50">
    <property type="expression patterns" value="baseline"/>
</dbReference>
<dbReference type="EnsemblPlants" id="EMT24474">
    <property type="protein sequence ID" value="EMT24474"/>
    <property type="gene ID" value="F775_00201"/>
</dbReference>
<dbReference type="SUPFAM" id="SSF52058">
    <property type="entry name" value="L domain-like"/>
    <property type="match status" value="1"/>
</dbReference>
<dbReference type="PANTHER" id="PTHR34709:SF25">
    <property type="entry name" value="OS06G0688400 PROTEIN"/>
    <property type="match status" value="1"/>
</dbReference>
<evidence type="ECO:0000259" key="1">
    <source>
        <dbReference type="Pfam" id="PF24758"/>
    </source>
</evidence>